<dbReference type="InterPro" id="IPR044759">
    <property type="entry name" value="bZIP_RF2"/>
</dbReference>
<accession>A0A6P6SYG2</accession>
<comment type="subcellular location">
    <subcellularLocation>
        <location evidence="1">Nucleus</location>
    </subcellularLocation>
</comment>
<evidence type="ECO:0000256" key="4">
    <source>
        <dbReference type="ARBA" id="ARBA00023163"/>
    </source>
</evidence>
<dbReference type="Proteomes" id="UP001652660">
    <property type="component" value="Chromosome 1e"/>
</dbReference>
<evidence type="ECO:0000256" key="3">
    <source>
        <dbReference type="ARBA" id="ARBA00023125"/>
    </source>
</evidence>
<reference evidence="9" key="2">
    <citation type="submission" date="2025-08" db="UniProtKB">
        <authorList>
            <consortium name="RefSeq"/>
        </authorList>
    </citation>
    <scope>IDENTIFICATION</scope>
    <source>
        <tissue evidence="9">Leaves</tissue>
    </source>
</reference>
<dbReference type="PANTHER" id="PTHR13690:SF103">
    <property type="entry name" value="BZIP TRANSCRIPTION FACTOR 18"/>
    <property type="match status" value="1"/>
</dbReference>
<dbReference type="SUPFAM" id="SSF57959">
    <property type="entry name" value="Leucine zipper domain"/>
    <property type="match status" value="1"/>
</dbReference>
<dbReference type="PROSITE" id="PS50217">
    <property type="entry name" value="BZIP"/>
    <property type="match status" value="1"/>
</dbReference>
<dbReference type="GO" id="GO:0005634">
    <property type="term" value="C:nucleus"/>
    <property type="evidence" value="ECO:0007669"/>
    <property type="project" value="UniProtKB-SubCell"/>
</dbReference>
<dbReference type="PANTHER" id="PTHR13690">
    <property type="entry name" value="TRANSCRIPTION FACTOR POSF21-RELATED"/>
    <property type="match status" value="1"/>
</dbReference>
<dbReference type="RefSeq" id="XP_027071068.2">
    <property type="nucleotide sequence ID" value="XM_027215267.2"/>
</dbReference>
<feature type="coiled-coil region" evidence="6">
    <location>
        <begin position="187"/>
        <end position="256"/>
    </location>
</feature>
<organism evidence="8 9">
    <name type="scientific">Coffea arabica</name>
    <name type="common">Arabian coffee</name>
    <dbReference type="NCBI Taxonomy" id="13443"/>
    <lineage>
        <taxon>Eukaryota</taxon>
        <taxon>Viridiplantae</taxon>
        <taxon>Streptophyta</taxon>
        <taxon>Embryophyta</taxon>
        <taxon>Tracheophyta</taxon>
        <taxon>Spermatophyta</taxon>
        <taxon>Magnoliopsida</taxon>
        <taxon>eudicotyledons</taxon>
        <taxon>Gunneridae</taxon>
        <taxon>Pentapetalae</taxon>
        <taxon>asterids</taxon>
        <taxon>lamiids</taxon>
        <taxon>Gentianales</taxon>
        <taxon>Rubiaceae</taxon>
        <taxon>Ixoroideae</taxon>
        <taxon>Gardenieae complex</taxon>
        <taxon>Bertiereae - Coffeeae clade</taxon>
        <taxon>Coffeeae</taxon>
        <taxon>Coffea</taxon>
    </lineage>
</organism>
<dbReference type="GO" id="GO:0003677">
    <property type="term" value="F:DNA binding"/>
    <property type="evidence" value="ECO:0007669"/>
    <property type="project" value="UniProtKB-KW"/>
</dbReference>
<keyword evidence="8" id="KW-1185">Reference proteome</keyword>
<sequence>MNSTNPDEPNPATNTPPFLLFLETPDADMISSPFKGSLDCAWTPELTVKAFDNDDDNVIVDFDIDFDDDLFSIYMDVKKLEEKENNVNVGLDNDVLQNGGGFVAGSCGGGRCRGRRKRKDKSKTAIITTQPRKQRQRRGLKGCLVDEKRFVEARKAMAPEELAELWAIDPKRAKRIVANRHSAARSKERKAQYIVNLEEKLKTLNSQVALLNNRLTTTQRETTELVAEKSELRCQLQTLESQTEQIDAQNAALKLEIQWLKSVTGELDDSCHVCQSESLQFPTSMSTHQKPLLHNCQPSTLAPYLHVASPQPLF</sequence>
<dbReference type="GO" id="GO:0003700">
    <property type="term" value="F:DNA-binding transcription factor activity"/>
    <property type="evidence" value="ECO:0007669"/>
    <property type="project" value="InterPro"/>
</dbReference>
<keyword evidence="2" id="KW-0805">Transcription regulation</keyword>
<keyword evidence="5" id="KW-0539">Nucleus</keyword>
<evidence type="ECO:0000256" key="5">
    <source>
        <dbReference type="ARBA" id="ARBA00023242"/>
    </source>
</evidence>
<keyword evidence="6" id="KW-0175">Coiled coil</keyword>
<evidence type="ECO:0000256" key="2">
    <source>
        <dbReference type="ARBA" id="ARBA00023015"/>
    </source>
</evidence>
<keyword evidence="4" id="KW-0804">Transcription</keyword>
<evidence type="ECO:0000313" key="8">
    <source>
        <dbReference type="Proteomes" id="UP001652660"/>
    </source>
</evidence>
<dbReference type="OrthoDB" id="1435597at2759"/>
<dbReference type="InterPro" id="IPR004827">
    <property type="entry name" value="bZIP"/>
</dbReference>
<dbReference type="InterPro" id="IPR046347">
    <property type="entry name" value="bZIP_sf"/>
</dbReference>
<dbReference type="Gene3D" id="1.20.5.170">
    <property type="match status" value="1"/>
</dbReference>
<dbReference type="Pfam" id="PF00170">
    <property type="entry name" value="bZIP_1"/>
    <property type="match status" value="1"/>
</dbReference>
<gene>
    <name evidence="9" type="primary">LOC113695990</name>
</gene>
<name>A0A6P6SYG2_COFAR</name>
<dbReference type="GeneID" id="113695990"/>
<evidence type="ECO:0000313" key="9">
    <source>
        <dbReference type="RefSeq" id="XP_027071068.2"/>
    </source>
</evidence>
<dbReference type="CDD" id="cd14703">
    <property type="entry name" value="bZIP_plant_RF2"/>
    <property type="match status" value="1"/>
</dbReference>
<keyword evidence="3" id="KW-0238">DNA-binding</keyword>
<reference evidence="8" key="1">
    <citation type="journal article" date="2025" name="Foods">
        <title>Unveiling the Microbial Signatures of Arabica Coffee Cherries: Insights into Ripeness Specific Diversity, Functional Traits, and Implications for Quality and Safety.</title>
        <authorList>
            <consortium name="RefSeq"/>
            <person name="Tenea G.N."/>
            <person name="Cifuentes V."/>
            <person name="Reyes P."/>
            <person name="Cevallos-Vallejos M."/>
        </authorList>
    </citation>
    <scope>NUCLEOTIDE SEQUENCE [LARGE SCALE GENOMIC DNA]</scope>
</reference>
<dbReference type="AlphaFoldDB" id="A0A6P6SYG2"/>
<evidence type="ECO:0000256" key="6">
    <source>
        <dbReference type="SAM" id="Coils"/>
    </source>
</evidence>
<feature type="domain" description="BZIP" evidence="7">
    <location>
        <begin position="169"/>
        <end position="232"/>
    </location>
</feature>
<proteinExistence type="predicted"/>
<evidence type="ECO:0000256" key="1">
    <source>
        <dbReference type="ARBA" id="ARBA00004123"/>
    </source>
</evidence>
<dbReference type="SMART" id="SM00338">
    <property type="entry name" value="BRLZ"/>
    <property type="match status" value="1"/>
</dbReference>
<protein>
    <recommendedName>
        <fullName evidence="7">BZIP domain-containing protein</fullName>
    </recommendedName>
</protein>
<evidence type="ECO:0000259" key="7">
    <source>
        <dbReference type="PROSITE" id="PS50217"/>
    </source>
</evidence>